<feature type="binding site" evidence="15">
    <location>
        <begin position="13"/>
        <end position="16"/>
    </location>
    <ligand>
        <name>NADP(+)</name>
        <dbReference type="ChEBI" id="CHEBI:58349"/>
    </ligand>
</feature>
<dbReference type="NCBIfam" id="TIGR01296">
    <property type="entry name" value="asd_B"/>
    <property type="match status" value="1"/>
</dbReference>
<dbReference type="Proteomes" id="UP000488506">
    <property type="component" value="Unassembled WGS sequence"/>
</dbReference>
<comment type="caution">
    <text evidence="18">The sequence shown here is derived from an EMBL/GenBank/DDBJ whole genome shotgun (WGS) entry which is preliminary data.</text>
</comment>
<dbReference type="CDD" id="cd18131">
    <property type="entry name" value="ASADH_C_bac_euk_like"/>
    <property type="match status" value="1"/>
</dbReference>
<organism evidence="18 19">
    <name type="scientific">Candidatus Saganbacteria bacterium</name>
    <dbReference type="NCBI Taxonomy" id="2575572"/>
    <lineage>
        <taxon>Bacteria</taxon>
        <taxon>Bacillati</taxon>
        <taxon>Saganbacteria</taxon>
    </lineage>
</organism>
<evidence type="ECO:0000256" key="5">
    <source>
        <dbReference type="ARBA" id="ARBA00011738"/>
    </source>
</evidence>
<dbReference type="InterPro" id="IPR012280">
    <property type="entry name" value="Semialdhyde_DH_dimer_dom"/>
</dbReference>
<evidence type="ECO:0000256" key="8">
    <source>
        <dbReference type="ARBA" id="ARBA00022697"/>
    </source>
</evidence>
<feature type="binding site" evidence="15">
    <location>
        <position position="101"/>
    </location>
    <ligand>
        <name>phosphate</name>
        <dbReference type="ChEBI" id="CHEBI:43474"/>
    </ligand>
</feature>
<evidence type="ECO:0000256" key="7">
    <source>
        <dbReference type="ARBA" id="ARBA00022605"/>
    </source>
</evidence>
<comment type="function">
    <text evidence="15">Catalyzes the NADPH-dependent formation of L-aspartate-semialdehyde (L-ASA) by the reductive dephosphorylation of L-aspartyl-4-phosphate.</text>
</comment>
<evidence type="ECO:0000256" key="14">
    <source>
        <dbReference type="ARBA" id="ARBA00047891"/>
    </source>
</evidence>
<dbReference type="GO" id="GO:0009089">
    <property type="term" value="P:lysine biosynthetic process via diaminopimelate"/>
    <property type="evidence" value="ECO:0007669"/>
    <property type="project" value="UniProtKB-UniRule"/>
</dbReference>
<dbReference type="UniPathway" id="UPA00051">
    <property type="reaction ID" value="UER00464"/>
</dbReference>
<evidence type="ECO:0000313" key="19">
    <source>
        <dbReference type="Proteomes" id="UP000488506"/>
    </source>
</evidence>
<protein>
    <recommendedName>
        <fullName evidence="6 15">Aspartate-semialdehyde dehydrogenase</fullName>
        <shortName evidence="15">ASA dehydrogenase</shortName>
        <shortName evidence="15">ASADH</shortName>
        <ecNumber evidence="6 15">1.2.1.11</ecNumber>
    </recommendedName>
    <alternativeName>
        <fullName evidence="15">Aspartate-beta-semialdehyde dehydrogenase</fullName>
    </alternativeName>
</protein>
<proteinExistence type="inferred from homology"/>
<dbReference type="PIRSF" id="PIRSF000148">
    <property type="entry name" value="ASA_dh"/>
    <property type="match status" value="1"/>
</dbReference>
<keyword evidence="10 15" id="KW-0220">Diaminopimelate biosynthesis</keyword>
<evidence type="ECO:0000256" key="11">
    <source>
        <dbReference type="ARBA" id="ARBA00023002"/>
    </source>
</evidence>
<evidence type="ECO:0000256" key="10">
    <source>
        <dbReference type="ARBA" id="ARBA00022915"/>
    </source>
</evidence>
<feature type="binding site" evidence="15">
    <location>
        <position position="318"/>
    </location>
    <ligand>
        <name>NADP(+)</name>
        <dbReference type="ChEBI" id="CHEBI:58349"/>
    </ligand>
</feature>
<dbReference type="Pfam" id="PF01118">
    <property type="entry name" value="Semialdhyde_dh"/>
    <property type="match status" value="1"/>
</dbReference>
<dbReference type="InterPro" id="IPR005986">
    <property type="entry name" value="Asp_semialdehyde_DH_beta"/>
</dbReference>
<dbReference type="GO" id="GO:0019877">
    <property type="term" value="P:diaminopimelate biosynthetic process"/>
    <property type="evidence" value="ECO:0007669"/>
    <property type="project" value="UniProtKB-UniRule"/>
</dbReference>
<keyword evidence="12 15" id="KW-0457">Lysine biosynthesis</keyword>
<dbReference type="Gene3D" id="3.30.360.10">
    <property type="entry name" value="Dihydrodipicolinate Reductase, domain 2"/>
    <property type="match status" value="1"/>
</dbReference>
<dbReference type="GO" id="GO:0009088">
    <property type="term" value="P:threonine biosynthetic process"/>
    <property type="evidence" value="ECO:0007669"/>
    <property type="project" value="UniProtKB-UniRule"/>
</dbReference>
<dbReference type="EC" id="1.2.1.11" evidence="6 15"/>
<feature type="binding site" evidence="15">
    <location>
        <begin position="160"/>
        <end position="161"/>
    </location>
    <ligand>
        <name>NADP(+)</name>
        <dbReference type="ChEBI" id="CHEBI:58349"/>
    </ligand>
</feature>
<feature type="binding site" evidence="15">
    <location>
        <position position="238"/>
    </location>
    <ligand>
        <name>substrate</name>
    </ligand>
</feature>
<dbReference type="UniPathway" id="UPA00050">
    <property type="reaction ID" value="UER00463"/>
</dbReference>
<comment type="pathway">
    <text evidence="1 15">Amino-acid biosynthesis; L-methionine biosynthesis via de novo pathway; L-homoserine from L-aspartate: step 2/3.</text>
</comment>
<accession>A0A833L0Q3</accession>
<evidence type="ECO:0000256" key="16">
    <source>
        <dbReference type="PIRSR" id="PIRSR000148-1"/>
    </source>
</evidence>
<sequence>MSKKYNICVLGATGMVGKEMIRVLEQRNFPVNKFLPLASERTAGSKVSFLGKEYTVEQAEPGSFEGIEIGLFSAGAKISEKLAPEAAKRNCVVIDNTSHFRMDPSVPLIVPEVNGHAIKSHKGIIANPNCSTAQLVLALKPIYDEAGIERLVISTYQSVSGWGKEAIAEMYEQTKALLENPQAKVGVNYLPKRIAFNVIPQIDSFTDNGYTKEEMKMVNETRKILEDESIKITATTVRVPVAVGHSESVNIQTKKKISMAKLRELLSNFPTVKIMDDPSRGVYPTPIDCVGKDETLIGRIREDISQQNGIEMWIVSDNLRRGAALNAVLIAERMISDKLL</sequence>
<dbReference type="SUPFAM" id="SSF55347">
    <property type="entry name" value="Glyceraldehyde-3-phosphate dehydrogenase-like, C-terminal domain"/>
    <property type="match status" value="1"/>
</dbReference>
<dbReference type="SMART" id="SM00859">
    <property type="entry name" value="Semialdhyde_dh"/>
    <property type="match status" value="1"/>
</dbReference>
<dbReference type="InterPro" id="IPR012080">
    <property type="entry name" value="Asp_semialdehyde_DH"/>
</dbReference>
<evidence type="ECO:0000256" key="3">
    <source>
        <dbReference type="ARBA" id="ARBA00005097"/>
    </source>
</evidence>
<keyword evidence="9 15" id="KW-0521">NADP</keyword>
<comment type="similarity">
    <text evidence="4 15">Belongs to the aspartate-semialdehyde dehydrogenase family.</text>
</comment>
<keyword evidence="8 15" id="KW-0791">Threonine biosynthesis</keyword>
<evidence type="ECO:0000313" key="18">
    <source>
        <dbReference type="EMBL" id="KAF0133913.1"/>
    </source>
</evidence>
<evidence type="ECO:0000256" key="9">
    <source>
        <dbReference type="ARBA" id="ARBA00022857"/>
    </source>
</evidence>
<dbReference type="GO" id="GO:0046983">
    <property type="term" value="F:protein dimerization activity"/>
    <property type="evidence" value="ECO:0007669"/>
    <property type="project" value="InterPro"/>
</dbReference>
<comment type="subunit">
    <text evidence="5 15">Homodimer.</text>
</comment>
<dbReference type="EMBL" id="WPAF01000016">
    <property type="protein sequence ID" value="KAF0133913.1"/>
    <property type="molecule type" value="Genomic_DNA"/>
</dbReference>
<dbReference type="UniPathway" id="UPA00034">
    <property type="reaction ID" value="UER00016"/>
</dbReference>
<feature type="domain" description="Semialdehyde dehydrogenase NAD-binding" evidence="17">
    <location>
        <begin position="6"/>
        <end position="121"/>
    </location>
</feature>
<comment type="pathway">
    <text evidence="2 15">Amino-acid biosynthesis; L-lysine biosynthesis via DAP pathway; (S)-tetrahydrodipicolinate from L-aspartate: step 2/4.</text>
</comment>
<dbReference type="GO" id="GO:0071266">
    <property type="term" value="P:'de novo' L-methionine biosynthetic process"/>
    <property type="evidence" value="ECO:0007669"/>
    <property type="project" value="UniProtKB-UniRule"/>
</dbReference>
<dbReference type="SUPFAM" id="SSF51735">
    <property type="entry name" value="NAD(P)-binding Rossmann-fold domains"/>
    <property type="match status" value="1"/>
</dbReference>
<dbReference type="AlphaFoldDB" id="A0A833L0Q3"/>
<dbReference type="GO" id="GO:0004073">
    <property type="term" value="F:aspartate-semialdehyde dehydrogenase activity"/>
    <property type="evidence" value="ECO:0007669"/>
    <property type="project" value="UniProtKB-UniRule"/>
</dbReference>
<dbReference type="Gene3D" id="3.40.50.720">
    <property type="entry name" value="NAD(P)-binding Rossmann-like Domain"/>
    <property type="match status" value="1"/>
</dbReference>
<dbReference type="Pfam" id="PF02774">
    <property type="entry name" value="Semialdhyde_dhC"/>
    <property type="match status" value="1"/>
</dbReference>
<keyword evidence="13 15" id="KW-0486">Methionine biosynthesis</keyword>
<dbReference type="InterPro" id="IPR036291">
    <property type="entry name" value="NAD(P)-bd_dom_sf"/>
</dbReference>
<dbReference type="GO" id="GO:0051287">
    <property type="term" value="F:NAD binding"/>
    <property type="evidence" value="ECO:0007669"/>
    <property type="project" value="InterPro"/>
</dbReference>
<gene>
    <name evidence="15" type="primary">asd</name>
    <name evidence="18" type="ORF">FD145_1025</name>
</gene>
<evidence type="ECO:0000256" key="13">
    <source>
        <dbReference type="ARBA" id="ARBA00023167"/>
    </source>
</evidence>
<evidence type="ECO:0000256" key="12">
    <source>
        <dbReference type="ARBA" id="ARBA00023154"/>
    </source>
</evidence>
<keyword evidence="7 15" id="KW-0028">Amino-acid biosynthesis</keyword>
<evidence type="ECO:0000256" key="15">
    <source>
        <dbReference type="HAMAP-Rule" id="MF_02121"/>
    </source>
</evidence>
<dbReference type="InterPro" id="IPR000534">
    <property type="entry name" value="Semialdehyde_DH_NAD-bd"/>
</dbReference>
<evidence type="ECO:0000256" key="2">
    <source>
        <dbReference type="ARBA" id="ARBA00005076"/>
    </source>
</evidence>
<feature type="active site" description="Proton acceptor" evidence="15 16">
    <location>
        <position position="245"/>
    </location>
</feature>
<evidence type="ECO:0000259" key="17">
    <source>
        <dbReference type="SMART" id="SM00859"/>
    </source>
</evidence>
<dbReference type="GO" id="GO:0009097">
    <property type="term" value="P:isoleucine biosynthetic process"/>
    <property type="evidence" value="ECO:0007669"/>
    <property type="project" value="UniProtKB-UniRule"/>
</dbReference>
<dbReference type="CDD" id="cd02316">
    <property type="entry name" value="VcASADH2_like_N"/>
    <property type="match status" value="1"/>
</dbReference>
<comment type="pathway">
    <text evidence="3 15">Amino-acid biosynthesis; L-threonine biosynthesis; L-threonine from L-aspartate: step 2/5.</text>
</comment>
<reference evidence="18 19" key="1">
    <citation type="submission" date="2019-12" db="EMBL/GenBank/DDBJ databases">
        <authorList>
            <person name="Wolfe R."/>
            <person name="Danczak R."/>
            <person name="Wilkins M."/>
        </authorList>
    </citation>
    <scope>NUCLEOTIDE SEQUENCE [LARGE SCALE GENOMIC DNA]</scope>
    <source>
        <strain evidence="18">X2_MaxBin.013</strain>
    </source>
</reference>
<comment type="catalytic activity">
    <reaction evidence="14 15">
        <text>L-aspartate 4-semialdehyde + phosphate + NADP(+) = 4-phospho-L-aspartate + NADPH + H(+)</text>
        <dbReference type="Rhea" id="RHEA:24284"/>
        <dbReference type="ChEBI" id="CHEBI:15378"/>
        <dbReference type="ChEBI" id="CHEBI:43474"/>
        <dbReference type="ChEBI" id="CHEBI:57535"/>
        <dbReference type="ChEBI" id="CHEBI:57783"/>
        <dbReference type="ChEBI" id="CHEBI:58349"/>
        <dbReference type="ChEBI" id="CHEBI:537519"/>
        <dbReference type="EC" id="1.2.1.11"/>
    </reaction>
</comment>
<feature type="active site" description="Acyl-thioester intermediate" evidence="15 16">
    <location>
        <position position="130"/>
    </location>
</feature>
<dbReference type="GO" id="GO:0050661">
    <property type="term" value="F:NADP binding"/>
    <property type="evidence" value="ECO:0007669"/>
    <property type="project" value="UniProtKB-UniRule"/>
</dbReference>
<name>A0A833L0Q3_UNCSA</name>
<feature type="binding site" evidence="15">
    <location>
        <position position="157"/>
    </location>
    <ligand>
        <name>substrate</name>
    </ligand>
</feature>
<evidence type="ECO:0000256" key="6">
    <source>
        <dbReference type="ARBA" id="ARBA00013120"/>
    </source>
</evidence>
<evidence type="ECO:0000256" key="4">
    <source>
        <dbReference type="ARBA" id="ARBA00010584"/>
    </source>
</evidence>
<dbReference type="NCBIfam" id="NF011456">
    <property type="entry name" value="PRK14874.1"/>
    <property type="match status" value="1"/>
</dbReference>
<dbReference type="HAMAP" id="MF_02121">
    <property type="entry name" value="ASADH"/>
    <property type="match status" value="1"/>
</dbReference>
<keyword evidence="11 15" id="KW-0560">Oxidoreductase</keyword>
<comment type="caution">
    <text evidence="15">Lacks conserved residue(s) required for the propagation of feature annotation.</text>
</comment>
<dbReference type="PANTHER" id="PTHR46278">
    <property type="entry name" value="DEHYDROGENASE, PUTATIVE-RELATED"/>
    <property type="match status" value="1"/>
</dbReference>
<dbReference type="PANTHER" id="PTHR46278:SF2">
    <property type="entry name" value="ASPARTATE-SEMIALDEHYDE DEHYDROGENASE"/>
    <property type="match status" value="1"/>
</dbReference>
<evidence type="ECO:0000256" key="1">
    <source>
        <dbReference type="ARBA" id="ARBA00005021"/>
    </source>
</evidence>